<gene>
    <name evidence="2" type="ORF">EWM63_05655</name>
</gene>
<reference evidence="2 3" key="1">
    <citation type="submission" date="2019-02" db="EMBL/GenBank/DDBJ databases">
        <title>Draft Genome Sequences of Six Type Strains of the Genus Massilia.</title>
        <authorList>
            <person name="Miess H."/>
            <person name="Frediansyhah A."/>
            <person name="Gross H."/>
        </authorList>
    </citation>
    <scope>NUCLEOTIDE SEQUENCE [LARGE SCALE GENOMIC DNA]</scope>
    <source>
        <strain evidence="2 3">DSM 17473</strain>
    </source>
</reference>
<accession>A0A4P6KTX3</accession>
<evidence type="ECO:0000256" key="1">
    <source>
        <dbReference type="SAM" id="SignalP"/>
    </source>
</evidence>
<keyword evidence="1" id="KW-0732">Signal</keyword>
<feature type="chain" id="PRO_5020625667" evidence="1">
    <location>
        <begin position="27"/>
        <end position="602"/>
    </location>
</feature>
<sequence>MFKSGCRSWAGLLLVLSVTGCGGEQADTASSRASDVGAQGTTFVEAQGTTFQASPMMAVRGIPTATTAAAIGSEASLSYSTGLTLADASRFLSQATMGPSMYDIDQLASKGYEKWLNEQFSMKQVLHREHVTAAMASMPLGSLGSEDQFFESFWKQTARGTDQLRQRVAFGLSQIFVVSFQDESLPSNGRSVASFYDVLGKHAFGNFRDLLQDVSTHPAMAIYLTFLRNKKESETRVPDENFARELMQLMTIGPYHLNQDGTIKQVNGKPVETYTHEDVAGLAKVFTGWSWSGPDKSDARFYGSVAHPNRDWKPLQNYPNFHSTSTKQVLGTSLPNGSAEEELDAALDRLFNHPNVGPFIGRQLIQRLVTSNPSPAYVSRVAAAFNNNGAGVRGDMKAVIRAILMDREARQVPTSQYAGRLREPVLRLSHWMRAFYASSTSGKYRMWHMDDALEGLAQTPMRAASVFNFYRPEYVPPQTDLADAGMVSPEMQITTESSVVGYLNVMQSIVQVGTGKNRDILPHYDRELELVGRPDALVERLNITMLHGQMSEALRQQLLEAINSINLLPPTANAVAADFQRKHRLYVAVFLTMASPEYLVQK</sequence>
<evidence type="ECO:0000313" key="3">
    <source>
        <dbReference type="Proteomes" id="UP000290637"/>
    </source>
</evidence>
<dbReference type="AlphaFoldDB" id="A0A4P6KTX3"/>
<dbReference type="OrthoDB" id="9772295at2"/>
<keyword evidence="3" id="KW-1185">Reference proteome</keyword>
<dbReference type="InterPro" id="IPR014917">
    <property type="entry name" value="DUF1800"/>
</dbReference>
<feature type="signal peptide" evidence="1">
    <location>
        <begin position="1"/>
        <end position="26"/>
    </location>
</feature>
<proteinExistence type="predicted"/>
<dbReference type="Proteomes" id="UP000290637">
    <property type="component" value="Chromosome"/>
</dbReference>
<dbReference type="EMBL" id="CP035913">
    <property type="protein sequence ID" value="QBE62521.1"/>
    <property type="molecule type" value="Genomic_DNA"/>
</dbReference>
<dbReference type="Pfam" id="PF08811">
    <property type="entry name" value="DUF1800"/>
    <property type="match status" value="1"/>
</dbReference>
<evidence type="ECO:0000313" key="2">
    <source>
        <dbReference type="EMBL" id="QBE62521.1"/>
    </source>
</evidence>
<dbReference type="PANTHER" id="PTHR43737">
    <property type="entry name" value="BLL7424 PROTEIN"/>
    <property type="match status" value="1"/>
</dbReference>
<dbReference type="PROSITE" id="PS51257">
    <property type="entry name" value="PROKAR_LIPOPROTEIN"/>
    <property type="match status" value="1"/>
</dbReference>
<name>A0A4P6KTX3_9BURK</name>
<organism evidence="2 3">
    <name type="scientific">Pseudoduganella lutea</name>
    <dbReference type="NCBI Taxonomy" id="321985"/>
    <lineage>
        <taxon>Bacteria</taxon>
        <taxon>Pseudomonadati</taxon>
        <taxon>Pseudomonadota</taxon>
        <taxon>Betaproteobacteria</taxon>
        <taxon>Burkholderiales</taxon>
        <taxon>Oxalobacteraceae</taxon>
        <taxon>Telluria group</taxon>
        <taxon>Pseudoduganella</taxon>
    </lineage>
</organism>
<dbReference type="PANTHER" id="PTHR43737:SF1">
    <property type="entry name" value="DUF1501 DOMAIN-CONTAINING PROTEIN"/>
    <property type="match status" value="1"/>
</dbReference>
<dbReference type="KEGG" id="plue:EWM63_05655"/>
<protein>
    <submittedName>
        <fullName evidence="2">DUF1800 domain-containing protein</fullName>
    </submittedName>
</protein>